<evidence type="ECO:0000313" key="6">
    <source>
        <dbReference type="EMBL" id="MFG3817309.1"/>
    </source>
</evidence>
<evidence type="ECO:0000256" key="1">
    <source>
        <dbReference type="ARBA" id="ARBA00001954"/>
    </source>
</evidence>
<keyword evidence="7" id="KW-1185">Reference proteome</keyword>
<evidence type="ECO:0000256" key="4">
    <source>
        <dbReference type="ARBA" id="ARBA00023002"/>
    </source>
</evidence>
<keyword evidence="4" id="KW-0560">Oxidoreductase</keyword>
<dbReference type="RefSeq" id="WP_393011552.1">
    <property type="nucleotide sequence ID" value="NZ_JAZAQF010000034.1"/>
</dbReference>
<dbReference type="InterPro" id="IPR011048">
    <property type="entry name" value="Haem_d1_sf"/>
</dbReference>
<keyword evidence="5" id="KW-0408">Iron</keyword>
<protein>
    <submittedName>
        <fullName evidence="6">Carotenoid oxygenase family protein</fullName>
    </submittedName>
</protein>
<accession>A0ABW7C813</accession>
<organism evidence="6 7">
    <name type="scientific">Limnothrix redekei LRLZ20PSL1</name>
    <dbReference type="NCBI Taxonomy" id="3112953"/>
    <lineage>
        <taxon>Bacteria</taxon>
        <taxon>Bacillati</taxon>
        <taxon>Cyanobacteriota</taxon>
        <taxon>Cyanophyceae</taxon>
        <taxon>Pseudanabaenales</taxon>
        <taxon>Pseudanabaenaceae</taxon>
        <taxon>Limnothrix</taxon>
    </lineage>
</organism>
<sequence>MQSLETKTSSNPALYSLADWQRGYESQPQEFETWIDDIEGKIPDNLTGTLFRNGPGLLDVAGEPIGHPFDGDGMICQITFQNGRAHFRNRFVRTEGYLAEQAAGKILYRGVFGTQKAGGWLANLLDLKIKNIANTHVMYWADRLWALWEAAEPHRLDPETLETIGLDSIDGLLKPGDAFAAHARIDPGTVPGAAETATGANRWAMSPNSAGDRRFVNFAVKPGLSTNITIYELDEAGKLASRQTRSVPGFAFLHDFAITPHWCIFFQNPVKFNPLPFMLGFKGAGQCLEFDPKQPTRALLIPRDPSQAVRVLDVPPCFVFHHGNAFESPDGQQITIDSVCYDSFPTLEPGADFRSVDFGSLPEGQLWRFEMDLTTDRVRSHCIESRCCEFPSLHPNAVGHEHRYLYIGAARSPQGNAPLQAVLKLDLQTGDRALFDLGARVFGGEPLFVPNPQATQEDDGWVLLLAYNAERHASDLIILAAQDLSLVARLKLKHHVPYGLHGSFVPQVFGIAD</sequence>
<dbReference type="PANTHER" id="PTHR10543:SF89">
    <property type="entry name" value="CAROTENOID 9,10(9',10')-CLEAVAGE DIOXYGENASE 1"/>
    <property type="match status" value="1"/>
</dbReference>
<reference evidence="7" key="1">
    <citation type="journal article" date="2024" name="Algal Res.">
        <title>Biochemical, toxicological and genomic investigation of a high-biomass producing Limnothrix strain isolated from Italian shallow drinking water reservoir.</title>
        <authorList>
            <person name="Simonazzi M."/>
            <person name="Shishido T.K."/>
            <person name="Delbaje E."/>
            <person name="Wahlsten M."/>
            <person name="Fewer D.P."/>
            <person name="Sivonen K."/>
            <person name="Pezzolesi L."/>
            <person name="Pistocchi R."/>
        </authorList>
    </citation>
    <scope>NUCLEOTIDE SEQUENCE [LARGE SCALE GENOMIC DNA]</scope>
    <source>
        <strain evidence="7">LRLZ20PSL1</strain>
    </source>
</reference>
<evidence type="ECO:0000256" key="3">
    <source>
        <dbReference type="ARBA" id="ARBA00022723"/>
    </source>
</evidence>
<dbReference type="EMBL" id="JAZAQF010000034">
    <property type="protein sequence ID" value="MFG3817309.1"/>
    <property type="molecule type" value="Genomic_DNA"/>
</dbReference>
<evidence type="ECO:0000256" key="5">
    <source>
        <dbReference type="ARBA" id="ARBA00023004"/>
    </source>
</evidence>
<dbReference type="InterPro" id="IPR004294">
    <property type="entry name" value="Carotenoid_Oase"/>
</dbReference>
<comment type="similarity">
    <text evidence="2">Belongs to the carotenoid oxygenase family.</text>
</comment>
<dbReference type="SUPFAM" id="SSF51004">
    <property type="entry name" value="C-terminal (heme d1) domain of cytochrome cd1-nitrite reductase"/>
    <property type="match status" value="1"/>
</dbReference>
<evidence type="ECO:0000313" key="7">
    <source>
        <dbReference type="Proteomes" id="UP001604335"/>
    </source>
</evidence>
<name>A0ABW7C813_9CYAN</name>
<dbReference type="PANTHER" id="PTHR10543">
    <property type="entry name" value="BETA-CAROTENE DIOXYGENASE"/>
    <property type="match status" value="1"/>
</dbReference>
<dbReference type="Pfam" id="PF03055">
    <property type="entry name" value="RPE65"/>
    <property type="match status" value="1"/>
</dbReference>
<evidence type="ECO:0000256" key="2">
    <source>
        <dbReference type="ARBA" id="ARBA00006787"/>
    </source>
</evidence>
<proteinExistence type="inferred from homology"/>
<gene>
    <name evidence="6" type="ORF">VPK24_06635</name>
</gene>
<dbReference type="Proteomes" id="UP001604335">
    <property type="component" value="Unassembled WGS sequence"/>
</dbReference>
<comment type="caution">
    <text evidence="6">The sequence shown here is derived from an EMBL/GenBank/DDBJ whole genome shotgun (WGS) entry which is preliminary data.</text>
</comment>
<keyword evidence="3" id="KW-0479">Metal-binding</keyword>
<comment type="cofactor">
    <cofactor evidence="1">
        <name>Fe(2+)</name>
        <dbReference type="ChEBI" id="CHEBI:29033"/>
    </cofactor>
</comment>